<gene>
    <name evidence="1" type="ORF">R3P38DRAFT_2586908</name>
</gene>
<dbReference type="EMBL" id="JAWWNJ010000208">
    <property type="protein sequence ID" value="KAK6971602.1"/>
    <property type="molecule type" value="Genomic_DNA"/>
</dbReference>
<dbReference type="Pfam" id="PF18759">
    <property type="entry name" value="Plavaka"/>
    <property type="match status" value="1"/>
</dbReference>
<dbReference type="AlphaFoldDB" id="A0AAV9Z5F2"/>
<reference evidence="1 2" key="1">
    <citation type="journal article" date="2024" name="J Genomics">
        <title>Draft genome sequencing and assembly of Favolaschia claudopus CIRM-BRFM 2984 isolated from oak limbs.</title>
        <authorList>
            <person name="Navarro D."/>
            <person name="Drula E."/>
            <person name="Chaduli D."/>
            <person name="Cazenave R."/>
            <person name="Ahrendt S."/>
            <person name="Wang J."/>
            <person name="Lipzen A."/>
            <person name="Daum C."/>
            <person name="Barry K."/>
            <person name="Grigoriev I.V."/>
            <person name="Favel A."/>
            <person name="Rosso M.N."/>
            <person name="Martin F."/>
        </authorList>
    </citation>
    <scope>NUCLEOTIDE SEQUENCE [LARGE SCALE GENOMIC DNA]</scope>
    <source>
        <strain evidence="1 2">CIRM-BRFM 2984</strain>
    </source>
</reference>
<comment type="caution">
    <text evidence="1">The sequence shown here is derived from an EMBL/GenBank/DDBJ whole genome shotgun (WGS) entry which is preliminary data.</text>
</comment>
<protein>
    <submittedName>
        <fullName evidence="1">Uncharacterized protein</fullName>
    </submittedName>
</protein>
<accession>A0AAV9Z5F2</accession>
<dbReference type="InterPro" id="IPR041078">
    <property type="entry name" value="Plavaka"/>
</dbReference>
<evidence type="ECO:0000313" key="2">
    <source>
        <dbReference type="Proteomes" id="UP001362999"/>
    </source>
</evidence>
<organism evidence="1 2">
    <name type="scientific">Favolaschia claudopus</name>
    <dbReference type="NCBI Taxonomy" id="2862362"/>
    <lineage>
        <taxon>Eukaryota</taxon>
        <taxon>Fungi</taxon>
        <taxon>Dikarya</taxon>
        <taxon>Basidiomycota</taxon>
        <taxon>Agaricomycotina</taxon>
        <taxon>Agaricomycetes</taxon>
        <taxon>Agaricomycetidae</taxon>
        <taxon>Agaricales</taxon>
        <taxon>Marasmiineae</taxon>
        <taxon>Mycenaceae</taxon>
        <taxon>Favolaschia</taxon>
    </lineage>
</organism>
<evidence type="ECO:0000313" key="1">
    <source>
        <dbReference type="EMBL" id="KAK6971602.1"/>
    </source>
</evidence>
<dbReference type="Proteomes" id="UP001362999">
    <property type="component" value="Unassembled WGS sequence"/>
</dbReference>
<keyword evidence="2" id="KW-1185">Reference proteome</keyword>
<feature type="non-terminal residue" evidence="1">
    <location>
        <position position="1"/>
    </location>
</feature>
<sequence length="123" mass="14088">EIYQQVLEIIFEIIWRKASTGERVECGDAVDRILYPGFLIESLDFEEAWNFTCCRAGRAKHPCPRCLVSQDMLDSLQQLFPLRTTATMRAAINRARSAPNATQREKVLMDFGLHKRRRGSEAG</sequence>
<name>A0AAV9Z5F2_9AGAR</name>
<proteinExistence type="predicted"/>